<dbReference type="InterPro" id="IPR005106">
    <property type="entry name" value="Asp/hSer_DH_NAD-bd"/>
</dbReference>
<dbReference type="STRING" id="44742.AXF13_13025"/>
<dbReference type="AlphaFoldDB" id="A0A0X8JM74"/>
<dbReference type="CDD" id="cd04881">
    <property type="entry name" value="ACT_HSDH-Hom"/>
    <property type="match status" value="1"/>
</dbReference>
<evidence type="ECO:0000256" key="5">
    <source>
        <dbReference type="ARBA" id="ARBA00013376"/>
    </source>
</evidence>
<accession>A0A0X8JM74</accession>
<evidence type="ECO:0000256" key="13">
    <source>
        <dbReference type="RuleBase" id="RU000579"/>
    </source>
</evidence>
<evidence type="ECO:0000256" key="11">
    <source>
        <dbReference type="PIRSR" id="PIRSR000098-1"/>
    </source>
</evidence>
<reference evidence="17" key="1">
    <citation type="submission" date="2016-02" db="EMBL/GenBank/DDBJ databases">
        <authorList>
            <person name="Holder M.E."/>
            <person name="Ajami N.J."/>
            <person name="Petrosino J.F."/>
        </authorList>
    </citation>
    <scope>NUCLEOTIDE SEQUENCE [LARGE SCALE GENOMIC DNA]</scope>
    <source>
        <strain evidence="17">CCUG 45958</strain>
    </source>
</reference>
<dbReference type="PIRSF" id="PIRSF000098">
    <property type="entry name" value="Homoser_dehydrog"/>
    <property type="match status" value="1"/>
</dbReference>
<evidence type="ECO:0000256" key="4">
    <source>
        <dbReference type="ARBA" id="ARBA00013213"/>
    </source>
</evidence>
<evidence type="ECO:0000313" key="17">
    <source>
        <dbReference type="Proteomes" id="UP000069241"/>
    </source>
</evidence>
<comment type="similarity">
    <text evidence="3 14">Belongs to the homoserine dehydrogenase family.</text>
</comment>
<organism evidence="16 17">
    <name type="scientific">Desulfovibrio fairfieldensis</name>
    <dbReference type="NCBI Taxonomy" id="44742"/>
    <lineage>
        <taxon>Bacteria</taxon>
        <taxon>Pseudomonadati</taxon>
        <taxon>Thermodesulfobacteriota</taxon>
        <taxon>Desulfovibrionia</taxon>
        <taxon>Desulfovibrionales</taxon>
        <taxon>Desulfovibrionaceae</taxon>
        <taxon>Desulfovibrio</taxon>
    </lineage>
</organism>
<feature type="binding site" evidence="12">
    <location>
        <begin position="15"/>
        <end position="22"/>
    </location>
    <ligand>
        <name>NADP(+)</name>
        <dbReference type="ChEBI" id="CHEBI:58349"/>
    </ligand>
</feature>
<protein>
    <recommendedName>
        <fullName evidence="5 13">Homoserine dehydrogenase</fullName>
        <ecNumber evidence="4 13">1.1.1.3</ecNumber>
    </recommendedName>
</protein>
<evidence type="ECO:0000256" key="6">
    <source>
        <dbReference type="ARBA" id="ARBA00022605"/>
    </source>
</evidence>
<dbReference type="FunFam" id="3.30.360.10:FF:000005">
    <property type="entry name" value="Homoserine dehydrogenase"/>
    <property type="match status" value="1"/>
</dbReference>
<feature type="domain" description="ACT" evidence="15">
    <location>
        <begin position="375"/>
        <end position="451"/>
    </location>
</feature>
<evidence type="ECO:0000256" key="14">
    <source>
        <dbReference type="RuleBase" id="RU004171"/>
    </source>
</evidence>
<dbReference type="GO" id="GO:0004412">
    <property type="term" value="F:homoserine dehydrogenase activity"/>
    <property type="evidence" value="ECO:0007669"/>
    <property type="project" value="UniProtKB-EC"/>
</dbReference>
<evidence type="ECO:0000256" key="2">
    <source>
        <dbReference type="ARBA" id="ARBA00005062"/>
    </source>
</evidence>
<keyword evidence="10 13" id="KW-0486">Methionine biosynthesis</keyword>
<dbReference type="Gene3D" id="3.30.70.260">
    <property type="match status" value="1"/>
</dbReference>
<evidence type="ECO:0000256" key="3">
    <source>
        <dbReference type="ARBA" id="ARBA00006753"/>
    </source>
</evidence>
<dbReference type="PROSITE" id="PS01042">
    <property type="entry name" value="HOMOSER_DHGENASE"/>
    <property type="match status" value="1"/>
</dbReference>
<dbReference type="PANTHER" id="PTHR43331:SF1">
    <property type="entry name" value="HOMOSERINE DEHYDROGENASE"/>
    <property type="match status" value="1"/>
</dbReference>
<dbReference type="InterPro" id="IPR045865">
    <property type="entry name" value="ACT-like_dom_sf"/>
</dbReference>
<dbReference type="InterPro" id="IPR002912">
    <property type="entry name" value="ACT_dom"/>
</dbReference>
<keyword evidence="7 13" id="KW-0791">Threonine biosynthesis</keyword>
<sequence>MTKANESKPLVAGLAGFGTVGGGLARLLKENADIIRRRTGRDIVVKRVLVRNAQKARNVPLPEGAELTTDPALLTDDPDIDVLVELIGGIDQARALIDRALDQGKHIVTANKALLAEEGLALFQKAERKKRILRYEASVAGAIPIVQALKESLTGNRIESLMGILNGTSNYILSEMTSNGLDFDLALKQAQELGYAEADPTLDIDGHDAAHKLILLIRLAHGVNYPYTALSVRGIRGLSAMDIRLAREFGYRIKLIGQVREVRCPDAKKDGKECAGDGFDRPVRLEAGVFPALVHHTFLLARVGGVYNAARVEANAAGALFFHGRGAGDLPTAGAVLADLMAVAREERPNNTGFVGKELPKAAIVPPEEWRSCYYVRVMVQDAPGVLRDISGCMAAEGISVAQMIQKADEGQGVPLVFMTHETSARAMSDALQRAVDAGLLKEPAVYFRVL</sequence>
<dbReference type="Pfam" id="PF01842">
    <property type="entry name" value="ACT"/>
    <property type="match status" value="1"/>
</dbReference>
<dbReference type="GO" id="GO:0009086">
    <property type="term" value="P:methionine biosynthetic process"/>
    <property type="evidence" value="ECO:0007669"/>
    <property type="project" value="UniProtKB-KW"/>
</dbReference>
<dbReference type="SUPFAM" id="SSF55021">
    <property type="entry name" value="ACT-like"/>
    <property type="match status" value="1"/>
</dbReference>
<evidence type="ECO:0000256" key="9">
    <source>
        <dbReference type="ARBA" id="ARBA00023002"/>
    </source>
</evidence>
<dbReference type="RefSeq" id="WP_062253880.1">
    <property type="nucleotide sequence ID" value="NZ_CP014229.1"/>
</dbReference>
<evidence type="ECO:0000259" key="15">
    <source>
        <dbReference type="PROSITE" id="PS51671"/>
    </source>
</evidence>
<dbReference type="Pfam" id="PF00742">
    <property type="entry name" value="Homoserine_dh"/>
    <property type="match status" value="1"/>
</dbReference>
<feature type="binding site" evidence="12">
    <location>
        <position position="112"/>
    </location>
    <ligand>
        <name>NADPH</name>
        <dbReference type="ChEBI" id="CHEBI:57783"/>
    </ligand>
</feature>
<dbReference type="EMBL" id="CP014229">
    <property type="protein sequence ID" value="AMD90973.1"/>
    <property type="molecule type" value="Genomic_DNA"/>
</dbReference>
<dbReference type="Proteomes" id="UP000069241">
    <property type="component" value="Chromosome"/>
</dbReference>
<dbReference type="Gene3D" id="3.30.360.10">
    <property type="entry name" value="Dihydrodipicolinate Reductase, domain 2"/>
    <property type="match status" value="1"/>
</dbReference>
<dbReference type="GO" id="GO:0009088">
    <property type="term" value="P:threonine biosynthetic process"/>
    <property type="evidence" value="ECO:0007669"/>
    <property type="project" value="UniProtKB-UniPathway"/>
</dbReference>
<dbReference type="KEGG" id="dfi:AXF13_13025"/>
<evidence type="ECO:0000256" key="1">
    <source>
        <dbReference type="ARBA" id="ARBA00005056"/>
    </source>
</evidence>
<comment type="pathway">
    <text evidence="2 13">Amino-acid biosynthesis; L-methionine biosynthesis via de novo pathway; L-homoserine from L-aspartate: step 3/3.</text>
</comment>
<dbReference type="EC" id="1.1.1.3" evidence="4 13"/>
<dbReference type="GO" id="GO:0050661">
    <property type="term" value="F:NADP binding"/>
    <property type="evidence" value="ECO:0007669"/>
    <property type="project" value="InterPro"/>
</dbReference>
<comment type="pathway">
    <text evidence="1 13">Amino-acid biosynthesis; L-threonine biosynthesis; L-threonine from L-aspartate: step 3/5.</text>
</comment>
<comment type="catalytic activity">
    <reaction evidence="13">
        <text>L-homoserine + NADP(+) = L-aspartate 4-semialdehyde + NADPH + H(+)</text>
        <dbReference type="Rhea" id="RHEA:15761"/>
        <dbReference type="ChEBI" id="CHEBI:15378"/>
        <dbReference type="ChEBI" id="CHEBI:57476"/>
        <dbReference type="ChEBI" id="CHEBI:57783"/>
        <dbReference type="ChEBI" id="CHEBI:58349"/>
        <dbReference type="ChEBI" id="CHEBI:537519"/>
        <dbReference type="EC" id="1.1.1.3"/>
    </reaction>
</comment>
<evidence type="ECO:0000256" key="10">
    <source>
        <dbReference type="ARBA" id="ARBA00023167"/>
    </source>
</evidence>
<dbReference type="SUPFAM" id="SSF55347">
    <property type="entry name" value="Glyceraldehyde-3-phosphate dehydrogenase-like, C-terminal domain"/>
    <property type="match status" value="1"/>
</dbReference>
<keyword evidence="17" id="KW-1185">Reference proteome</keyword>
<dbReference type="SUPFAM" id="SSF51735">
    <property type="entry name" value="NAD(P)-binding Rossmann-fold domains"/>
    <property type="match status" value="1"/>
</dbReference>
<evidence type="ECO:0000313" key="16">
    <source>
        <dbReference type="EMBL" id="AMD90973.1"/>
    </source>
</evidence>
<keyword evidence="6 13" id="KW-0028">Amino-acid biosynthesis</keyword>
<dbReference type="InterPro" id="IPR036291">
    <property type="entry name" value="NAD(P)-bd_dom_sf"/>
</dbReference>
<dbReference type="NCBIfam" id="NF004976">
    <property type="entry name" value="PRK06349.1"/>
    <property type="match status" value="1"/>
</dbReference>
<dbReference type="Gene3D" id="3.40.50.720">
    <property type="entry name" value="NAD(P)-binding Rossmann-like Domain"/>
    <property type="match status" value="1"/>
</dbReference>
<gene>
    <name evidence="16" type="ORF">AXF13_13025</name>
</gene>
<name>A0A0X8JM74_9BACT</name>
<proteinExistence type="inferred from homology"/>
<keyword evidence="8 12" id="KW-0521">NADP</keyword>
<evidence type="ECO:0000256" key="12">
    <source>
        <dbReference type="PIRSR" id="PIRSR000098-2"/>
    </source>
</evidence>
<dbReference type="InterPro" id="IPR016204">
    <property type="entry name" value="HDH"/>
</dbReference>
<dbReference type="PROSITE" id="PS51671">
    <property type="entry name" value="ACT"/>
    <property type="match status" value="1"/>
</dbReference>
<feature type="binding site" evidence="12">
    <location>
        <position position="197"/>
    </location>
    <ligand>
        <name>L-homoserine</name>
        <dbReference type="ChEBI" id="CHEBI:57476"/>
    </ligand>
</feature>
<keyword evidence="9 13" id="KW-0560">Oxidoreductase</keyword>
<dbReference type="InterPro" id="IPR019811">
    <property type="entry name" value="HDH_CS"/>
</dbReference>
<dbReference type="PANTHER" id="PTHR43331">
    <property type="entry name" value="HOMOSERINE DEHYDROGENASE"/>
    <property type="match status" value="1"/>
</dbReference>
<dbReference type="Pfam" id="PF03447">
    <property type="entry name" value="NAD_binding_3"/>
    <property type="match status" value="1"/>
</dbReference>
<dbReference type="UniPathway" id="UPA00051">
    <property type="reaction ID" value="UER00465"/>
</dbReference>
<evidence type="ECO:0000256" key="7">
    <source>
        <dbReference type="ARBA" id="ARBA00022697"/>
    </source>
</evidence>
<evidence type="ECO:0000256" key="8">
    <source>
        <dbReference type="ARBA" id="ARBA00022857"/>
    </source>
</evidence>
<feature type="active site" description="Proton donor" evidence="11">
    <location>
        <position position="212"/>
    </location>
</feature>
<dbReference type="UniPathway" id="UPA00050">
    <property type="reaction ID" value="UER00063"/>
</dbReference>
<dbReference type="InterPro" id="IPR001342">
    <property type="entry name" value="HDH_cat"/>
</dbReference>